<evidence type="ECO:0000313" key="1">
    <source>
        <dbReference type="EMBL" id="KAJ8120219.1"/>
    </source>
</evidence>
<keyword evidence="2" id="KW-1185">Reference proteome</keyword>
<dbReference type="Proteomes" id="UP001153334">
    <property type="component" value="Unassembled WGS sequence"/>
</dbReference>
<name>A0ACC2IYN4_9PEZI</name>
<dbReference type="EMBL" id="JAPESX010000669">
    <property type="protein sequence ID" value="KAJ8120219.1"/>
    <property type="molecule type" value="Genomic_DNA"/>
</dbReference>
<comment type="caution">
    <text evidence="1">The sequence shown here is derived from an EMBL/GenBank/DDBJ whole genome shotgun (WGS) entry which is preliminary data.</text>
</comment>
<organism evidence="1 2">
    <name type="scientific">Nemania bipapillata</name>
    <dbReference type="NCBI Taxonomy" id="110536"/>
    <lineage>
        <taxon>Eukaryota</taxon>
        <taxon>Fungi</taxon>
        <taxon>Dikarya</taxon>
        <taxon>Ascomycota</taxon>
        <taxon>Pezizomycotina</taxon>
        <taxon>Sordariomycetes</taxon>
        <taxon>Xylariomycetidae</taxon>
        <taxon>Xylariales</taxon>
        <taxon>Xylariaceae</taxon>
        <taxon>Nemania</taxon>
    </lineage>
</organism>
<protein>
    <submittedName>
        <fullName evidence="1">Uncharacterized protein</fullName>
    </submittedName>
</protein>
<accession>A0ACC2IYN4</accession>
<proteinExistence type="predicted"/>
<sequence length="496" mass="55026">MIPNLRIQDWLQSVQLEPSPDYNYGLVGRPVKRIRVSSSLNEALDARVPGALGTPLSTEAEDVTFRNKKRSGDEIKTESDEEMSRYAVLTTTSGLRLDLEQTPRSAKASLPSLPSVLSVLSPTRRSRSQSPTKSRAIFPILEKPIKVAELTPATLPPDVQDLHCDIEDAVKYRQAIIPHGVKDLLDRRLPSSCFSVAPSTDLTEEKLIHTTLCRIKRAATKSALCQRHEQAWNNLVHTPLLELLCRRENDTEHERPLRSVATEFEPVMAATIAGDSIPRLIGQSGALACSVSSTGESSEGTPGTPKPGLSAANPNQVHSSSSNKKVDYALVLGLPDESALLRRINGLTNEVALRDKEVAPHFNQTAYYPVQYTPIAVSIKTKVQFSPYDPLVQLGIWVAAWHKRMEYLRSQLQWGTAAATQQRLVSLPLIQVIEHRWQMYFACDAGVSITMYGPVNLGSTDDLIALYALFASLKVIKAWVESEFYKGLKRWLKVEE</sequence>
<reference evidence="1" key="1">
    <citation type="submission" date="2022-11" db="EMBL/GenBank/DDBJ databases">
        <title>Genome Sequence of Nemania bipapillata.</title>
        <authorList>
            <person name="Buettner E."/>
        </authorList>
    </citation>
    <scope>NUCLEOTIDE SEQUENCE</scope>
    <source>
        <strain evidence="1">CP14</strain>
    </source>
</reference>
<gene>
    <name evidence="1" type="ORF">ONZ43_g3017</name>
</gene>
<evidence type="ECO:0000313" key="2">
    <source>
        <dbReference type="Proteomes" id="UP001153334"/>
    </source>
</evidence>